<gene>
    <name evidence="1" type="ORF">LOAG_18808</name>
</gene>
<evidence type="ECO:0000313" key="1">
    <source>
        <dbReference type="EMBL" id="EJD73795.1"/>
    </source>
</evidence>
<dbReference type="EMBL" id="JH712610">
    <property type="protein sequence ID" value="EJD73795.1"/>
    <property type="molecule type" value="Genomic_DNA"/>
</dbReference>
<dbReference type="CTD" id="31252035"/>
<dbReference type="GeneID" id="31252035"/>
<proteinExistence type="predicted"/>
<protein>
    <submittedName>
        <fullName evidence="1">Uncharacterized protein</fullName>
    </submittedName>
</protein>
<name>A0A1S0UDZ8_LOALO</name>
<dbReference type="KEGG" id="loa:LOAG_18808"/>
<dbReference type="AlphaFoldDB" id="A0A1S0UDZ8"/>
<reference evidence="1" key="1">
    <citation type="submission" date="2012-04" db="EMBL/GenBank/DDBJ databases">
        <title>The Genome Sequence of Loa loa.</title>
        <authorList>
            <consortium name="The Broad Institute Genome Sequencing Platform"/>
            <consortium name="Broad Institute Genome Sequencing Center for Infectious Disease"/>
            <person name="Nutman T.B."/>
            <person name="Fink D.L."/>
            <person name="Russ C."/>
            <person name="Young S."/>
            <person name="Zeng Q."/>
            <person name="Gargeya S."/>
            <person name="Alvarado L."/>
            <person name="Berlin A."/>
            <person name="Chapman S.B."/>
            <person name="Chen Z."/>
            <person name="Freedman E."/>
            <person name="Gellesch M."/>
            <person name="Goldberg J."/>
            <person name="Griggs A."/>
            <person name="Gujja S."/>
            <person name="Heilman E.R."/>
            <person name="Heiman D."/>
            <person name="Howarth C."/>
            <person name="Mehta T."/>
            <person name="Neiman D."/>
            <person name="Pearson M."/>
            <person name="Roberts A."/>
            <person name="Saif S."/>
            <person name="Shea T."/>
            <person name="Shenoy N."/>
            <person name="Sisk P."/>
            <person name="Stolte C."/>
            <person name="Sykes S."/>
            <person name="White J."/>
            <person name="Yandava C."/>
            <person name="Haas B."/>
            <person name="Henn M.R."/>
            <person name="Nusbaum C."/>
            <person name="Birren B."/>
        </authorList>
    </citation>
    <scope>NUCLEOTIDE SEQUENCE [LARGE SCALE GENOMIC DNA]</scope>
</reference>
<organism evidence="1">
    <name type="scientific">Loa loa</name>
    <name type="common">Eye worm</name>
    <name type="synonym">Filaria loa</name>
    <dbReference type="NCBI Taxonomy" id="7209"/>
    <lineage>
        <taxon>Eukaryota</taxon>
        <taxon>Metazoa</taxon>
        <taxon>Ecdysozoa</taxon>
        <taxon>Nematoda</taxon>
        <taxon>Chromadorea</taxon>
        <taxon>Rhabditida</taxon>
        <taxon>Spirurina</taxon>
        <taxon>Spiruromorpha</taxon>
        <taxon>Filarioidea</taxon>
        <taxon>Onchocercidae</taxon>
        <taxon>Loa</taxon>
    </lineage>
</organism>
<sequence>MAKGLKKKKYRDPEWTMGDTIKYLKEKMEIEESEVKLPEKGNLVDRTKMQRARSNGTRFANGGEWHQTFDSLLNSEGENISQQSDTKERGKSITVYFL</sequence>
<accession>A0A1S0UDZ8</accession>
<dbReference type="RefSeq" id="XP_020304744.1">
    <property type="nucleotide sequence ID" value="XM_020451471.1"/>
</dbReference>